<accession>A0ABR5NBI4</accession>
<evidence type="ECO:0008006" key="4">
    <source>
        <dbReference type="Google" id="ProtNLM"/>
    </source>
</evidence>
<proteinExistence type="predicted"/>
<reference evidence="2 3" key="1">
    <citation type="submission" date="2015-09" db="EMBL/GenBank/DDBJ databases">
        <title>Genome sequencing project for genomic taxonomy and phylogenomics of Bacillus-like bacteria.</title>
        <authorList>
            <person name="Liu B."/>
            <person name="Wang J."/>
            <person name="Zhu Y."/>
            <person name="Liu G."/>
            <person name="Chen Q."/>
            <person name="Chen Z."/>
            <person name="Lan J."/>
            <person name="Che J."/>
            <person name="Ge C."/>
            <person name="Shi H."/>
            <person name="Pan Z."/>
            <person name="Liu X."/>
        </authorList>
    </citation>
    <scope>NUCLEOTIDE SEQUENCE [LARGE SCALE GENOMIC DNA]</scope>
    <source>
        <strain evidence="2 3">DSM 8552</strain>
    </source>
</reference>
<dbReference type="InterPro" id="IPR011990">
    <property type="entry name" value="TPR-like_helical_dom_sf"/>
</dbReference>
<keyword evidence="3" id="KW-1185">Reference proteome</keyword>
<gene>
    <name evidence="2" type="ORF">AN963_03555</name>
</gene>
<evidence type="ECO:0000313" key="3">
    <source>
        <dbReference type="Proteomes" id="UP000051063"/>
    </source>
</evidence>
<dbReference type="EMBL" id="LJJB01000007">
    <property type="protein sequence ID" value="KQL48882.1"/>
    <property type="molecule type" value="Genomic_DNA"/>
</dbReference>
<sequence>MNASEIIGLAALLLVLIFFYTRIHFPKLRSMFTLILAFASAGLVGYSSASSIGIGWTVSLALLIFLGVAISVIFLQKREDRQIEQHFELALKSEQPQIVTPTQKSAAAPLPSPVLEVAVAPIGSAPVETLPIELQQDTYDVTDVSVTDSDKLEVSRPAEQPDIQMHALLEEVEVVNEASEILKGTEEAAPVQNEPILEPSVEAYVEEVHGEYIQAEEVQAEEAHVEAVQAVHVHPEAQTPKVDNTILPEERNRIQTLSANAEQALQQGDYLRAYQSLREALTYNPPAMATYILSRQLVQVLNEMGLYEESISVLEKCLNETPSLSSKKREEFTRQISYLEELIQQLQIENKRNLSWSLVPPSIHQKVIAHIRSLFASNNEHSTAIPFH</sequence>
<dbReference type="SUPFAM" id="SSF48452">
    <property type="entry name" value="TPR-like"/>
    <property type="match status" value="1"/>
</dbReference>
<keyword evidence="1" id="KW-1133">Transmembrane helix</keyword>
<feature type="transmembrane region" description="Helical" evidence="1">
    <location>
        <begin position="6"/>
        <end position="23"/>
    </location>
</feature>
<dbReference type="Proteomes" id="UP000051063">
    <property type="component" value="Unassembled WGS sequence"/>
</dbReference>
<keyword evidence="1" id="KW-0812">Transmembrane</keyword>
<evidence type="ECO:0000256" key="1">
    <source>
        <dbReference type="SAM" id="Phobius"/>
    </source>
</evidence>
<evidence type="ECO:0000313" key="2">
    <source>
        <dbReference type="EMBL" id="KQL48882.1"/>
    </source>
</evidence>
<organism evidence="2 3">
    <name type="scientific">Brevibacillus choshinensis</name>
    <dbReference type="NCBI Taxonomy" id="54911"/>
    <lineage>
        <taxon>Bacteria</taxon>
        <taxon>Bacillati</taxon>
        <taxon>Bacillota</taxon>
        <taxon>Bacilli</taxon>
        <taxon>Bacillales</taxon>
        <taxon>Paenibacillaceae</taxon>
        <taxon>Brevibacillus</taxon>
    </lineage>
</organism>
<dbReference type="RefSeq" id="WP_055743178.1">
    <property type="nucleotide sequence ID" value="NZ_LJJB01000007.1"/>
</dbReference>
<protein>
    <recommendedName>
        <fullName evidence="4">Tetratricopeptide repeat protein</fullName>
    </recommendedName>
</protein>
<dbReference type="Gene3D" id="1.25.40.10">
    <property type="entry name" value="Tetratricopeptide repeat domain"/>
    <property type="match status" value="1"/>
</dbReference>
<name>A0ABR5NBI4_BRECH</name>
<feature type="transmembrane region" description="Helical" evidence="1">
    <location>
        <begin position="30"/>
        <end position="48"/>
    </location>
</feature>
<feature type="transmembrane region" description="Helical" evidence="1">
    <location>
        <begin position="54"/>
        <end position="75"/>
    </location>
</feature>
<keyword evidence="1" id="KW-0472">Membrane</keyword>
<comment type="caution">
    <text evidence="2">The sequence shown here is derived from an EMBL/GenBank/DDBJ whole genome shotgun (WGS) entry which is preliminary data.</text>
</comment>